<feature type="domain" description="Glycosyltransferase subfamily 4-like N-terminal" evidence="3">
    <location>
        <begin position="15"/>
        <end position="172"/>
    </location>
</feature>
<dbReference type="GO" id="GO:0009103">
    <property type="term" value="P:lipopolysaccharide biosynthetic process"/>
    <property type="evidence" value="ECO:0007669"/>
    <property type="project" value="TreeGrafter"/>
</dbReference>
<dbReference type="EMBL" id="DWZI01000059">
    <property type="protein sequence ID" value="HJA86836.1"/>
    <property type="molecule type" value="Genomic_DNA"/>
</dbReference>
<dbReference type="Proteomes" id="UP000823862">
    <property type="component" value="Unassembled WGS sequence"/>
</dbReference>
<evidence type="ECO:0000259" key="3">
    <source>
        <dbReference type="Pfam" id="PF13439"/>
    </source>
</evidence>
<keyword evidence="1" id="KW-0808">Transferase</keyword>
<dbReference type="InterPro" id="IPR001296">
    <property type="entry name" value="Glyco_trans_1"/>
</dbReference>
<evidence type="ECO:0000256" key="1">
    <source>
        <dbReference type="ARBA" id="ARBA00022679"/>
    </source>
</evidence>
<evidence type="ECO:0000313" key="5">
    <source>
        <dbReference type="Proteomes" id="UP000823862"/>
    </source>
</evidence>
<proteinExistence type="predicted"/>
<dbReference type="Pfam" id="PF00534">
    <property type="entry name" value="Glycos_transf_1"/>
    <property type="match status" value="1"/>
</dbReference>
<feature type="domain" description="Glycosyl transferase family 1" evidence="2">
    <location>
        <begin position="182"/>
        <end position="317"/>
    </location>
</feature>
<organism evidence="4 5">
    <name type="scientific">Candidatus Bacteroides avicola</name>
    <dbReference type="NCBI Taxonomy" id="2838468"/>
    <lineage>
        <taxon>Bacteria</taxon>
        <taxon>Pseudomonadati</taxon>
        <taxon>Bacteroidota</taxon>
        <taxon>Bacteroidia</taxon>
        <taxon>Bacteroidales</taxon>
        <taxon>Bacteroidaceae</taxon>
        <taxon>Bacteroides</taxon>
    </lineage>
</organism>
<evidence type="ECO:0000313" key="4">
    <source>
        <dbReference type="EMBL" id="HJA86836.1"/>
    </source>
</evidence>
<dbReference type="GO" id="GO:0016757">
    <property type="term" value="F:glycosyltransferase activity"/>
    <property type="evidence" value="ECO:0007669"/>
    <property type="project" value="InterPro"/>
</dbReference>
<gene>
    <name evidence="4" type="ORF">H9950_11740</name>
</gene>
<name>A0A9D2KV34_9BACE</name>
<accession>A0A9D2KV34</accession>
<dbReference type="PANTHER" id="PTHR46401:SF2">
    <property type="entry name" value="GLYCOSYLTRANSFERASE WBBK-RELATED"/>
    <property type="match status" value="1"/>
</dbReference>
<sequence length="353" mass="40618">MIYCDNIIFSLQKAGGISVVWQNLLSEMQKKGIDFFVLEYGRAINNIFRQQLKLPAEKIVQRNFTLSKNIEQLLNVQIEKTKVPFIFHSSYYRLCSNSKSINVTTVHDFIYEKGVIKLGLPERIRVWQNHRAIYGSEKIVCISENTRKDLLTYLPNIDENKVIVIYNGVSEDYRMVSQKQSKYQDYILFVGGREGYKNFDFVVKSLSKSKYNLLICGNELLPREKTLLDECLGLRRYHFILRPSNKELNLIYNSVYCLIYPSSYEGFGIPILEAQRAGCPVIALNSSSIPEVVGDGGLLLQKLDSKELLSTIADINSGRNRVLLIEKGLKNSLRFSWEKMASEYISLYKSLLK</sequence>
<dbReference type="CDD" id="cd03809">
    <property type="entry name" value="GT4_MtfB-like"/>
    <property type="match status" value="1"/>
</dbReference>
<dbReference type="SUPFAM" id="SSF53756">
    <property type="entry name" value="UDP-Glycosyltransferase/glycogen phosphorylase"/>
    <property type="match status" value="1"/>
</dbReference>
<protein>
    <submittedName>
        <fullName evidence="4">Glycosyltransferase family 4 protein</fullName>
    </submittedName>
</protein>
<dbReference type="AlphaFoldDB" id="A0A9D2KV34"/>
<reference evidence="4" key="1">
    <citation type="journal article" date="2021" name="PeerJ">
        <title>Extensive microbial diversity within the chicken gut microbiome revealed by metagenomics and culture.</title>
        <authorList>
            <person name="Gilroy R."/>
            <person name="Ravi A."/>
            <person name="Getino M."/>
            <person name="Pursley I."/>
            <person name="Horton D.L."/>
            <person name="Alikhan N.F."/>
            <person name="Baker D."/>
            <person name="Gharbi K."/>
            <person name="Hall N."/>
            <person name="Watson M."/>
            <person name="Adriaenssens E.M."/>
            <person name="Foster-Nyarko E."/>
            <person name="Jarju S."/>
            <person name="Secka A."/>
            <person name="Antonio M."/>
            <person name="Oren A."/>
            <person name="Chaudhuri R.R."/>
            <person name="La Ragione R."/>
            <person name="Hildebrand F."/>
            <person name="Pallen M.J."/>
        </authorList>
    </citation>
    <scope>NUCLEOTIDE SEQUENCE</scope>
    <source>
        <strain evidence="4">ChiHjej12B11-9795</strain>
    </source>
</reference>
<evidence type="ECO:0000259" key="2">
    <source>
        <dbReference type="Pfam" id="PF00534"/>
    </source>
</evidence>
<dbReference type="PANTHER" id="PTHR46401">
    <property type="entry name" value="GLYCOSYLTRANSFERASE WBBK-RELATED"/>
    <property type="match status" value="1"/>
</dbReference>
<comment type="caution">
    <text evidence="4">The sequence shown here is derived from an EMBL/GenBank/DDBJ whole genome shotgun (WGS) entry which is preliminary data.</text>
</comment>
<dbReference type="Pfam" id="PF13439">
    <property type="entry name" value="Glyco_transf_4"/>
    <property type="match status" value="1"/>
</dbReference>
<dbReference type="Gene3D" id="3.40.50.2000">
    <property type="entry name" value="Glycogen Phosphorylase B"/>
    <property type="match status" value="2"/>
</dbReference>
<reference evidence="4" key="2">
    <citation type="submission" date="2021-04" db="EMBL/GenBank/DDBJ databases">
        <authorList>
            <person name="Gilroy R."/>
        </authorList>
    </citation>
    <scope>NUCLEOTIDE SEQUENCE</scope>
    <source>
        <strain evidence="4">ChiHjej12B11-9795</strain>
    </source>
</reference>
<dbReference type="InterPro" id="IPR028098">
    <property type="entry name" value="Glyco_trans_4-like_N"/>
</dbReference>